<sequence length="181" mass="19406">MPQNLTIRTGTDNIQNISQKITTTPITVSGTTELTKQIASLPITLNNVNSSVLICAYATCSIADTAAGTQIGPVYLQVTRPVDGVQTIIYQTEFQAKNIAYTANLALNNHFGFDWLDARPAPSMCPDICSTPNSAIACPGATINYTFNLYTPGLINATQTAGLQANDLYSFTLIEVPNNNQ</sequence>
<comment type="caution">
    <text evidence="1">The sequence shown here is derived from an EMBL/GenBank/DDBJ whole genome shotgun (WGS) entry which is preliminary data.</text>
</comment>
<dbReference type="RefSeq" id="WP_163249805.1">
    <property type="nucleotide sequence ID" value="NZ_SXDP01000015.1"/>
</dbReference>
<accession>A0A6M0RCL6</accession>
<organism evidence="1 2">
    <name type="scientific">Clostridium niameyense</name>
    <dbReference type="NCBI Taxonomy" id="1622073"/>
    <lineage>
        <taxon>Bacteria</taxon>
        <taxon>Bacillati</taxon>
        <taxon>Bacillota</taxon>
        <taxon>Clostridia</taxon>
        <taxon>Eubacteriales</taxon>
        <taxon>Clostridiaceae</taxon>
        <taxon>Clostridium</taxon>
    </lineage>
</organism>
<reference evidence="1 2" key="1">
    <citation type="submission" date="2019-04" db="EMBL/GenBank/DDBJ databases">
        <title>Genome sequencing of Clostridium botulinum Groups I-IV and Clostridium butyricum.</title>
        <authorList>
            <person name="Brunt J."/>
            <person name="Van Vliet A.H.M."/>
            <person name="Stringer S.C."/>
            <person name="Carter A.T."/>
            <person name="Peck M.W."/>
        </authorList>
    </citation>
    <scope>NUCLEOTIDE SEQUENCE [LARGE SCALE GENOMIC DNA]</scope>
    <source>
        <strain evidence="1 2">IFR 18/094</strain>
    </source>
</reference>
<proteinExistence type="predicted"/>
<evidence type="ECO:0008006" key="3">
    <source>
        <dbReference type="Google" id="ProtNLM"/>
    </source>
</evidence>
<dbReference type="EMBL" id="SXDP01000015">
    <property type="protein sequence ID" value="NEZ47903.1"/>
    <property type="molecule type" value="Genomic_DNA"/>
</dbReference>
<evidence type="ECO:0000313" key="2">
    <source>
        <dbReference type="Proteomes" id="UP000473885"/>
    </source>
</evidence>
<dbReference type="Proteomes" id="UP000473885">
    <property type="component" value="Unassembled WGS sequence"/>
</dbReference>
<dbReference type="AlphaFoldDB" id="A0A6M0RCL6"/>
<protein>
    <recommendedName>
        <fullName evidence="3">DUF4489 domain-containing protein</fullName>
    </recommendedName>
</protein>
<name>A0A6M0RCL6_9CLOT</name>
<gene>
    <name evidence="1" type="ORF">FDF74_12000</name>
</gene>
<keyword evidence="2" id="KW-1185">Reference proteome</keyword>
<evidence type="ECO:0000313" key="1">
    <source>
        <dbReference type="EMBL" id="NEZ47903.1"/>
    </source>
</evidence>